<reference evidence="2 3" key="1">
    <citation type="submission" date="2008-11" db="EMBL/GenBank/DDBJ databases">
        <title>Draft genome sequence of Bacteroides pectinophilus (ATCC 43243).</title>
        <authorList>
            <person name="Sudarsanam P."/>
            <person name="Ley R."/>
            <person name="Guruge J."/>
            <person name="Turnbaugh P.J."/>
            <person name="Mahowald M."/>
            <person name="Liep D."/>
            <person name="Gordon J."/>
        </authorList>
    </citation>
    <scope>NUCLEOTIDE SEQUENCE [LARGE SCALE GENOMIC DNA]</scope>
    <source>
        <strain evidence="2 3">ATCC 43243</strain>
    </source>
</reference>
<keyword evidence="3" id="KW-1185">Reference proteome</keyword>
<dbReference type="Gene3D" id="3.30.300.180">
    <property type="match status" value="1"/>
</dbReference>
<evidence type="ECO:0000259" key="1">
    <source>
        <dbReference type="Pfam" id="PF11638"/>
    </source>
</evidence>
<proteinExistence type="predicted"/>
<dbReference type="eggNOG" id="COG0593">
    <property type="taxonomic scope" value="Bacteria"/>
</dbReference>
<organism evidence="2 3">
    <name type="scientific">[Bacteroides] pectinophilus ATCC 43243</name>
    <dbReference type="NCBI Taxonomy" id="483218"/>
    <lineage>
        <taxon>Bacteria</taxon>
        <taxon>Bacillati</taxon>
        <taxon>Bacillota</taxon>
        <taxon>Clostridia</taxon>
        <taxon>Eubacteriales</taxon>
    </lineage>
</organism>
<name>B7AU80_9FIRM</name>
<dbReference type="STRING" id="483218.BACPEC_02269"/>
<sequence>MEDLIREKWDDILKAMKEEYEIQNISFNTWILPLKLYAVEDSTVYVTAPMENMGINYIEKNILFLSKLL</sequence>
<protein>
    <recommendedName>
        <fullName evidence="1">DnaA N-terminal domain-containing protein</fullName>
    </recommendedName>
</protein>
<comment type="caution">
    <text evidence="2">The sequence shown here is derived from an EMBL/GenBank/DDBJ whole genome shotgun (WGS) entry which is preliminary data.</text>
</comment>
<feature type="domain" description="DnaA N-terminal" evidence="1">
    <location>
        <begin position="7"/>
        <end position="49"/>
    </location>
</feature>
<dbReference type="InterPro" id="IPR038454">
    <property type="entry name" value="DnaA_N_sf"/>
</dbReference>
<dbReference type="AlphaFoldDB" id="B7AU80"/>
<evidence type="ECO:0000313" key="3">
    <source>
        <dbReference type="Proteomes" id="UP000003136"/>
    </source>
</evidence>
<reference evidence="2 3" key="2">
    <citation type="submission" date="2008-11" db="EMBL/GenBank/DDBJ databases">
        <authorList>
            <person name="Fulton L."/>
            <person name="Clifton S."/>
            <person name="Fulton B."/>
            <person name="Xu J."/>
            <person name="Minx P."/>
            <person name="Pepin K.H."/>
            <person name="Johnson M."/>
            <person name="Bhonagiri V."/>
            <person name="Nash W.E."/>
            <person name="Mardis E.R."/>
            <person name="Wilson R.K."/>
        </authorList>
    </citation>
    <scope>NUCLEOTIDE SEQUENCE [LARGE SCALE GENOMIC DNA]</scope>
    <source>
        <strain evidence="2 3">ATCC 43243</strain>
    </source>
</reference>
<dbReference type="InterPro" id="IPR024633">
    <property type="entry name" value="DnaA_N_dom"/>
</dbReference>
<evidence type="ECO:0000313" key="2">
    <source>
        <dbReference type="EMBL" id="EEC55771.1"/>
    </source>
</evidence>
<dbReference type="HOGENOM" id="CLU_185053_0_0_9"/>
<dbReference type="Proteomes" id="UP000003136">
    <property type="component" value="Unassembled WGS sequence"/>
</dbReference>
<accession>B7AU80</accession>
<dbReference type="EMBL" id="ABVQ01000037">
    <property type="protein sequence ID" value="EEC55771.1"/>
    <property type="molecule type" value="Genomic_DNA"/>
</dbReference>
<dbReference type="Pfam" id="PF11638">
    <property type="entry name" value="DnaA_N"/>
    <property type="match status" value="1"/>
</dbReference>
<gene>
    <name evidence="2" type="ORF">BACPEC_02269</name>
</gene>